<organism evidence="1 2">
    <name type="scientific">Pseudonocardia xishanensis</name>
    <dbReference type="NCBI Taxonomy" id="630995"/>
    <lineage>
        <taxon>Bacteria</taxon>
        <taxon>Bacillati</taxon>
        <taxon>Actinomycetota</taxon>
        <taxon>Actinomycetes</taxon>
        <taxon>Pseudonocardiales</taxon>
        <taxon>Pseudonocardiaceae</taxon>
        <taxon>Pseudonocardia</taxon>
    </lineage>
</organism>
<dbReference type="EMBL" id="BAABGT010000032">
    <property type="protein sequence ID" value="GAA4546592.1"/>
    <property type="molecule type" value="Genomic_DNA"/>
</dbReference>
<evidence type="ECO:0000313" key="1">
    <source>
        <dbReference type="EMBL" id="GAA4546592.1"/>
    </source>
</evidence>
<dbReference type="Proteomes" id="UP001501598">
    <property type="component" value="Unassembled WGS sequence"/>
</dbReference>
<sequence length="62" mass="6897">MVRRDGSDHYEPISWDGAFDLVAEHLDAGADHVAVQALQVDKRGVPEDQWRALAEPLTALTR</sequence>
<comment type="caution">
    <text evidence="1">The sequence shown here is derived from an EMBL/GenBank/DDBJ whole genome shotgun (WGS) entry which is preliminary data.</text>
</comment>
<dbReference type="SUPFAM" id="SSF53706">
    <property type="entry name" value="Formate dehydrogenase/DMSO reductase, domains 1-3"/>
    <property type="match status" value="1"/>
</dbReference>
<dbReference type="RefSeq" id="WP_345417452.1">
    <property type="nucleotide sequence ID" value="NZ_BAABGT010000032.1"/>
</dbReference>
<gene>
    <name evidence="1" type="ORF">GCM10023175_29110</name>
</gene>
<proteinExistence type="predicted"/>
<accession>A0ABP8RTW7</accession>
<keyword evidence="2" id="KW-1185">Reference proteome</keyword>
<evidence type="ECO:0000313" key="2">
    <source>
        <dbReference type="Proteomes" id="UP001501598"/>
    </source>
</evidence>
<name>A0ABP8RTW7_9PSEU</name>
<reference evidence="2" key="1">
    <citation type="journal article" date="2019" name="Int. J. Syst. Evol. Microbiol.">
        <title>The Global Catalogue of Microorganisms (GCM) 10K type strain sequencing project: providing services to taxonomists for standard genome sequencing and annotation.</title>
        <authorList>
            <consortium name="The Broad Institute Genomics Platform"/>
            <consortium name="The Broad Institute Genome Sequencing Center for Infectious Disease"/>
            <person name="Wu L."/>
            <person name="Ma J."/>
        </authorList>
    </citation>
    <scope>NUCLEOTIDE SEQUENCE [LARGE SCALE GENOMIC DNA]</scope>
    <source>
        <strain evidence="2">JCM 17906</strain>
    </source>
</reference>
<protein>
    <submittedName>
        <fullName evidence="1">Uncharacterized protein</fullName>
    </submittedName>
</protein>